<dbReference type="PANTHER" id="PTHR43114:SF6">
    <property type="entry name" value="ADENINE DEAMINASE"/>
    <property type="match status" value="1"/>
</dbReference>
<dbReference type="Proteomes" id="UP000305282">
    <property type="component" value="Unassembled WGS sequence"/>
</dbReference>
<dbReference type="Pfam" id="PF00962">
    <property type="entry name" value="A_deaminase"/>
    <property type="match status" value="1"/>
</dbReference>
<evidence type="ECO:0000313" key="8">
    <source>
        <dbReference type="Proteomes" id="UP000305282"/>
    </source>
</evidence>
<evidence type="ECO:0000256" key="1">
    <source>
        <dbReference type="ARBA" id="ARBA00001947"/>
    </source>
</evidence>
<dbReference type="GO" id="GO:0019239">
    <property type="term" value="F:deaminase activity"/>
    <property type="evidence" value="ECO:0007669"/>
    <property type="project" value="InterPro"/>
</dbReference>
<protein>
    <submittedName>
        <fullName evidence="7">Adenosine deaminase</fullName>
        <ecNumber evidence="7">3.5.4.4</ecNumber>
    </submittedName>
</protein>
<dbReference type="SUPFAM" id="SSF51556">
    <property type="entry name" value="Metallo-dependent hydrolases"/>
    <property type="match status" value="1"/>
</dbReference>
<organism evidence="7 8">
    <name type="scientific">Candidatus Frankia alpina</name>
    <dbReference type="NCBI Taxonomy" id="2699483"/>
    <lineage>
        <taxon>Bacteria</taxon>
        <taxon>Bacillati</taxon>
        <taxon>Actinomycetota</taxon>
        <taxon>Actinomycetes</taxon>
        <taxon>Frankiales</taxon>
        <taxon>Frankiaceae</taxon>
        <taxon>Frankia</taxon>
    </lineage>
</organism>
<keyword evidence="5" id="KW-0862">Zinc</keyword>
<evidence type="ECO:0000256" key="4">
    <source>
        <dbReference type="ARBA" id="ARBA00022801"/>
    </source>
</evidence>
<dbReference type="RefSeq" id="WP_136447582.1">
    <property type="nucleotide sequence ID" value="NZ_SSXH01000132.1"/>
</dbReference>
<dbReference type="PANTHER" id="PTHR43114">
    <property type="entry name" value="ADENINE DEAMINASE"/>
    <property type="match status" value="1"/>
</dbReference>
<keyword evidence="8" id="KW-1185">Reference proteome</keyword>
<dbReference type="InterPro" id="IPR001365">
    <property type="entry name" value="A_deaminase_dom"/>
</dbReference>
<dbReference type="OrthoDB" id="105475at2"/>
<feature type="domain" description="Adenosine deaminase" evidence="6">
    <location>
        <begin position="17"/>
        <end position="330"/>
    </location>
</feature>
<dbReference type="InterPro" id="IPR032466">
    <property type="entry name" value="Metal_Hydrolase"/>
</dbReference>
<dbReference type="Gene3D" id="3.20.20.140">
    <property type="entry name" value="Metal-dependent hydrolases"/>
    <property type="match status" value="1"/>
</dbReference>
<dbReference type="GO" id="GO:0046872">
    <property type="term" value="F:metal ion binding"/>
    <property type="evidence" value="ECO:0007669"/>
    <property type="project" value="UniProtKB-KW"/>
</dbReference>
<dbReference type="AlphaFoldDB" id="A0A4S5ERS0"/>
<evidence type="ECO:0000256" key="3">
    <source>
        <dbReference type="ARBA" id="ARBA00022723"/>
    </source>
</evidence>
<dbReference type="GO" id="GO:0016814">
    <property type="term" value="F:hydrolase activity, acting on carbon-nitrogen (but not peptide) bonds, in cyclic amidines"/>
    <property type="evidence" value="ECO:0007669"/>
    <property type="project" value="UniProtKB-ARBA"/>
</dbReference>
<gene>
    <name evidence="7" type="ORF">E7Y31_07805</name>
</gene>
<accession>A0A4S5ERS0</accession>
<dbReference type="EMBL" id="SSXH01000132">
    <property type="protein sequence ID" value="THJ75046.1"/>
    <property type="molecule type" value="Genomic_DNA"/>
</dbReference>
<keyword evidence="4 7" id="KW-0378">Hydrolase</keyword>
<evidence type="ECO:0000256" key="5">
    <source>
        <dbReference type="ARBA" id="ARBA00022833"/>
    </source>
</evidence>
<dbReference type="EC" id="3.5.4.4" evidence="7"/>
<name>A0A4S5ERS0_9ACTN</name>
<evidence type="ECO:0000313" key="7">
    <source>
        <dbReference type="EMBL" id="THJ75046.1"/>
    </source>
</evidence>
<comment type="caution">
    <text evidence="7">The sequence shown here is derived from an EMBL/GenBank/DDBJ whole genome shotgun (WGS) entry which is preliminary data.</text>
</comment>
<proteinExistence type="inferred from homology"/>
<keyword evidence="3" id="KW-0479">Metal-binding</keyword>
<comment type="cofactor">
    <cofactor evidence="1">
        <name>Zn(2+)</name>
        <dbReference type="ChEBI" id="CHEBI:29105"/>
    </cofactor>
</comment>
<sequence>MSESAGSPALVPAATGPKIELHVHLEGTVRPATLLEMARRNEEALPSQTVEGLTELYRFRDFNHFIQVWVMTTHVMRTEADFRQIVVDYAAEAAAHGAVYLEGIFSPWFRVQRGVRVEEIFNGYADGAAEARERYGVEVRLTPDIDRVLPVEAATEVARWAARFAERGVVGLGLGGPEVGHPPEPFAPAFALAADAGLAAVPHAGETDGPASIRGALDALGARRIRHGIRAVEDPVLLRRLADEGIVLDVCPVSNLRTSSVPRLRDHPLLALQAAGVACSLATDDPAMFGTDLGVEHAVAAGIGARARDLYAAGVAGALCDEATRDRLRSLGAATDWDDAENAARAAAQTALAQFGSGPPDGGPADD</sequence>
<reference evidence="7 8" key="1">
    <citation type="submission" date="2019-04" db="EMBL/GenBank/DDBJ databases">
        <title>Draft genome sequences for three unisolated Alnus-infective Frankia Sp+ strains, AgTrS, AiOr and AvVan, the first sequenced Frankia strains able to sporulate in-planta.</title>
        <authorList>
            <person name="Bethencourt L."/>
            <person name="Vautrin F."/>
            <person name="Taib N."/>
            <person name="Dubost A."/>
            <person name="Castro-Garcia L."/>
            <person name="Imbaud O."/>
            <person name="Abrouk D."/>
            <person name="Fournier P."/>
            <person name="Briolay J."/>
            <person name="Nguyen A."/>
            <person name="Normand P."/>
            <person name="Fernandez M.P."/>
            <person name="Brochier-Armanet C."/>
            <person name="Herrera-Belaroussi A."/>
        </authorList>
    </citation>
    <scope>NUCLEOTIDE SEQUENCE [LARGE SCALE GENOMIC DNA]</scope>
    <source>
        <strain evidence="7 8">AvVan</strain>
    </source>
</reference>
<comment type="similarity">
    <text evidence="2">Belongs to the metallo-dependent hydrolases superfamily. Adenosine and AMP deaminases family.</text>
</comment>
<evidence type="ECO:0000259" key="6">
    <source>
        <dbReference type="Pfam" id="PF00962"/>
    </source>
</evidence>
<dbReference type="InterPro" id="IPR006330">
    <property type="entry name" value="Ado/ade_deaminase"/>
</dbReference>
<evidence type="ECO:0000256" key="2">
    <source>
        <dbReference type="ARBA" id="ARBA00006676"/>
    </source>
</evidence>
<dbReference type="NCBIfam" id="TIGR01430">
    <property type="entry name" value="aden_deam"/>
    <property type="match status" value="1"/>
</dbReference>